<evidence type="ECO:0000313" key="2">
    <source>
        <dbReference type="EMBL" id="CAI9936957.1"/>
    </source>
</evidence>
<name>A0AA86Q3T4_9EUKA</name>
<protein>
    <submittedName>
        <fullName evidence="4">Hypothetical_protein</fullName>
    </submittedName>
</protein>
<reference evidence="3" key="1">
    <citation type="submission" date="2023-06" db="EMBL/GenBank/DDBJ databases">
        <authorList>
            <person name="Kurt Z."/>
        </authorList>
    </citation>
    <scope>NUCLEOTIDE SEQUENCE</scope>
</reference>
<dbReference type="EMBL" id="CAXDID020000036">
    <property type="protein sequence ID" value="CAL5997295.1"/>
    <property type="molecule type" value="Genomic_DNA"/>
</dbReference>
<dbReference type="Proteomes" id="UP001642409">
    <property type="component" value="Unassembled WGS sequence"/>
</dbReference>
<reference evidence="4 7" key="2">
    <citation type="submission" date="2024-07" db="EMBL/GenBank/DDBJ databases">
        <authorList>
            <person name="Akdeniz Z."/>
        </authorList>
    </citation>
    <scope>NUCLEOTIDE SEQUENCE [LARGE SCALE GENOMIC DNA]</scope>
</reference>
<evidence type="ECO:0000256" key="1">
    <source>
        <dbReference type="SAM" id="MobiDB-lite"/>
    </source>
</evidence>
<organism evidence="3">
    <name type="scientific">Hexamita inflata</name>
    <dbReference type="NCBI Taxonomy" id="28002"/>
    <lineage>
        <taxon>Eukaryota</taxon>
        <taxon>Metamonada</taxon>
        <taxon>Diplomonadida</taxon>
        <taxon>Hexamitidae</taxon>
        <taxon>Hexamitinae</taxon>
        <taxon>Hexamita</taxon>
    </lineage>
</organism>
<dbReference type="EMBL" id="CAXDID020000172">
    <property type="protein sequence ID" value="CAL6047745.1"/>
    <property type="molecule type" value="Genomic_DNA"/>
</dbReference>
<dbReference type="EMBL" id="CATOUU010000643">
    <property type="protein sequence ID" value="CAI9936957.1"/>
    <property type="molecule type" value="Genomic_DNA"/>
</dbReference>
<sequence>MMKSPPKVLDQLDDRKSAASFFSSDSSYNLQVEMVCMKMESKLTKKIEEAKQQIIRADELNQCVSVIRENLKRLKGNQECILEFLVEEAEEQQQQEKINRERRRQQLKQQQQQQSKK</sequence>
<evidence type="ECO:0000313" key="5">
    <source>
        <dbReference type="EMBL" id="CAL6041600.1"/>
    </source>
</evidence>
<dbReference type="EMBL" id="CATOUU010000792">
    <property type="protein sequence ID" value="CAI9949012.1"/>
    <property type="molecule type" value="Genomic_DNA"/>
</dbReference>
<accession>A0AA86Q3T4</accession>
<proteinExistence type="predicted"/>
<dbReference type="EMBL" id="CAXDID020000151">
    <property type="protein sequence ID" value="CAL6041600.1"/>
    <property type="molecule type" value="Genomic_DNA"/>
</dbReference>
<evidence type="ECO:0000313" key="7">
    <source>
        <dbReference type="Proteomes" id="UP001642409"/>
    </source>
</evidence>
<gene>
    <name evidence="4" type="ORF">HINF_LOCUS15176</name>
    <name evidence="2" type="ORF">HINF_LOCUS24602</name>
    <name evidence="3" type="ORF">HINF_LOCUS36657</name>
    <name evidence="5" type="ORF">HINF_LOCUS39189</name>
    <name evidence="6" type="ORF">HINF_LOCUS42357</name>
</gene>
<dbReference type="AlphaFoldDB" id="A0AA86Q3T4"/>
<evidence type="ECO:0000313" key="4">
    <source>
        <dbReference type="EMBL" id="CAL5997295.1"/>
    </source>
</evidence>
<feature type="compositionally biased region" description="Low complexity" evidence="1">
    <location>
        <begin position="107"/>
        <end position="117"/>
    </location>
</feature>
<keyword evidence="7" id="KW-1185">Reference proteome</keyword>
<evidence type="ECO:0000313" key="3">
    <source>
        <dbReference type="EMBL" id="CAI9949012.1"/>
    </source>
</evidence>
<feature type="region of interest" description="Disordered" evidence="1">
    <location>
        <begin position="93"/>
        <end position="117"/>
    </location>
</feature>
<evidence type="ECO:0000313" key="6">
    <source>
        <dbReference type="EMBL" id="CAL6047745.1"/>
    </source>
</evidence>
<comment type="caution">
    <text evidence="3">The sequence shown here is derived from an EMBL/GenBank/DDBJ whole genome shotgun (WGS) entry which is preliminary data.</text>
</comment>